<gene>
    <name evidence="3" type="ORF">CRM94_04535</name>
</gene>
<evidence type="ECO:0000313" key="4">
    <source>
        <dbReference type="Proteomes" id="UP000220629"/>
    </source>
</evidence>
<protein>
    <recommendedName>
        <fullName evidence="5">FecR protein domain-containing protein</fullName>
    </recommendedName>
</protein>
<dbReference type="AlphaFoldDB" id="A0A2A7SDX7"/>
<feature type="signal peptide" evidence="2">
    <location>
        <begin position="1"/>
        <end position="28"/>
    </location>
</feature>
<proteinExistence type="predicted"/>
<name>A0A2A7SDX7_BURGA</name>
<organism evidence="3 4">
    <name type="scientific">Burkholderia gladioli</name>
    <name type="common">Pseudomonas marginata</name>
    <name type="synonym">Phytomonas marginata</name>
    <dbReference type="NCBI Taxonomy" id="28095"/>
    <lineage>
        <taxon>Bacteria</taxon>
        <taxon>Pseudomonadati</taxon>
        <taxon>Pseudomonadota</taxon>
        <taxon>Betaproteobacteria</taxon>
        <taxon>Burkholderiales</taxon>
        <taxon>Burkholderiaceae</taxon>
        <taxon>Burkholderia</taxon>
    </lineage>
</organism>
<dbReference type="EMBL" id="PDDY01000001">
    <property type="protein sequence ID" value="PEH41485.1"/>
    <property type="molecule type" value="Genomic_DNA"/>
</dbReference>
<evidence type="ECO:0000313" key="3">
    <source>
        <dbReference type="EMBL" id="PEH41485.1"/>
    </source>
</evidence>
<sequence>MTRYPGFFHRLARLAPLGLLAFASAAQAWTLVRAAAPVTVIHQTGLYQAQPGQRLAVNDMVETPAQGGAQLQDESGRVVALGPDTRVLFARDAHLSLLRGWLKLADGCAAADCAAPVVDTEGTRFTALDHAALVIAAAPAGYPGADDADAVFVESGSARLLALGAAARGKPAQAKLATHQFAVHARAAAAITSVPSPAPAFVGAMPVAFRDALRALPPAAVPPAPPASHAAPANAAHPAAYAELADWLVSALPARNAPDTRFAERFRARLADPAFRRDVKQHIRELPDWHDLVFPPPPRRPAVAARNPVPDPPSAYPSIYVRP</sequence>
<evidence type="ECO:0000256" key="2">
    <source>
        <dbReference type="SAM" id="SignalP"/>
    </source>
</evidence>
<feature type="region of interest" description="Disordered" evidence="1">
    <location>
        <begin position="299"/>
        <end position="323"/>
    </location>
</feature>
<keyword evidence="2" id="KW-0732">Signal</keyword>
<reference evidence="4" key="1">
    <citation type="submission" date="2017-09" db="EMBL/GenBank/DDBJ databases">
        <title>FDA dAtabase for Regulatory Grade micrObial Sequences (FDA-ARGOS): Supporting development and validation of Infectious Disease Dx tests.</title>
        <authorList>
            <person name="Minogue T."/>
            <person name="Wolcott M."/>
            <person name="Wasieloski L."/>
            <person name="Aguilar W."/>
            <person name="Moore D."/>
            <person name="Tallon L."/>
            <person name="Sadzewicz L."/>
            <person name="Ott S."/>
            <person name="Zhao X."/>
            <person name="Nagaraj S."/>
            <person name="Vavikolanu K."/>
            <person name="Aluvathingal J."/>
            <person name="Nadendla S."/>
            <person name="Sichtig H."/>
        </authorList>
    </citation>
    <scope>NUCLEOTIDE SEQUENCE [LARGE SCALE GENOMIC DNA]</scope>
    <source>
        <strain evidence="4">FDAARGOS_390</strain>
    </source>
</reference>
<dbReference type="RefSeq" id="WP_098151593.1">
    <property type="nucleotide sequence ID" value="NZ_CADEQK010000003.1"/>
</dbReference>
<evidence type="ECO:0000256" key="1">
    <source>
        <dbReference type="SAM" id="MobiDB-lite"/>
    </source>
</evidence>
<accession>A0A2A7SDX7</accession>
<evidence type="ECO:0008006" key="5">
    <source>
        <dbReference type="Google" id="ProtNLM"/>
    </source>
</evidence>
<dbReference type="Proteomes" id="UP000220629">
    <property type="component" value="Unassembled WGS sequence"/>
</dbReference>
<comment type="caution">
    <text evidence="3">The sequence shown here is derived from an EMBL/GenBank/DDBJ whole genome shotgun (WGS) entry which is preliminary data.</text>
</comment>
<feature type="chain" id="PRO_5013218999" description="FecR protein domain-containing protein" evidence="2">
    <location>
        <begin position="29"/>
        <end position="323"/>
    </location>
</feature>